<dbReference type="InterPro" id="IPR015996">
    <property type="entry name" value="UCP028451"/>
</dbReference>
<accession>A0A3P3WBJ2</accession>
<dbReference type="Pfam" id="PF09365">
    <property type="entry name" value="DUF2461"/>
    <property type="match status" value="1"/>
</dbReference>
<evidence type="ECO:0000313" key="1">
    <source>
        <dbReference type="EMBL" id="RRJ92535.1"/>
    </source>
</evidence>
<evidence type="ECO:0000313" key="2">
    <source>
        <dbReference type="Proteomes" id="UP000271937"/>
    </source>
</evidence>
<dbReference type="NCBIfam" id="TIGR02453">
    <property type="entry name" value="TIGR02453 family protein"/>
    <property type="match status" value="1"/>
</dbReference>
<dbReference type="RefSeq" id="WP_125012176.1">
    <property type="nucleotide sequence ID" value="NZ_RQVR01000005.1"/>
</dbReference>
<sequence>MVSPKILQFLKDIKENNNREWFHDNKAYYEEYKKEYSKLIQEFLDEMIPLDDSLRHLEVKNCSFRIARDIRFSKDKTPYKTHAGIWLSGGTKNTNLPGYYIHIEEGKSFIGGGVWWPDNADLKKIRKEIAYFTEDLEGVLNDKNFKKEFGDFERNESNSLKTSPKDYEKDHPAIDYLKLKSFTAGQNLDDKILSDKDFVKKISQKLIALKPLNEFLTRALTTED</sequence>
<dbReference type="PANTHER" id="PTHR36452">
    <property type="entry name" value="CHROMOSOME 12, WHOLE GENOME SHOTGUN SEQUENCE"/>
    <property type="match status" value="1"/>
</dbReference>
<keyword evidence="2" id="KW-1185">Reference proteome</keyword>
<organism evidence="1 2">
    <name type="scientific">Flavobacterium macacae</name>
    <dbReference type="NCBI Taxonomy" id="2488993"/>
    <lineage>
        <taxon>Bacteria</taxon>
        <taxon>Pseudomonadati</taxon>
        <taxon>Bacteroidota</taxon>
        <taxon>Flavobacteriia</taxon>
        <taxon>Flavobacteriales</taxon>
        <taxon>Flavobacteriaceae</taxon>
        <taxon>Flavobacterium</taxon>
    </lineage>
</organism>
<dbReference type="Proteomes" id="UP000271937">
    <property type="component" value="Unassembled WGS sequence"/>
</dbReference>
<protein>
    <submittedName>
        <fullName evidence="1">DUF2461 domain-containing protein</fullName>
    </submittedName>
</protein>
<dbReference type="AlphaFoldDB" id="A0A3P3WBJ2"/>
<dbReference type="InterPro" id="IPR012808">
    <property type="entry name" value="CHP02453"/>
</dbReference>
<dbReference type="PANTHER" id="PTHR36452:SF1">
    <property type="entry name" value="DUF2461 DOMAIN-CONTAINING PROTEIN"/>
    <property type="match status" value="1"/>
</dbReference>
<name>A0A3P3WBJ2_9FLAO</name>
<gene>
    <name evidence="1" type="ORF">EG849_06020</name>
</gene>
<proteinExistence type="predicted"/>
<comment type="caution">
    <text evidence="1">The sequence shown here is derived from an EMBL/GenBank/DDBJ whole genome shotgun (WGS) entry which is preliminary data.</text>
</comment>
<dbReference type="OrthoDB" id="9794241at2"/>
<reference evidence="1 2" key="1">
    <citation type="submission" date="2018-11" db="EMBL/GenBank/DDBJ databases">
        <title>Flavobacterium sp. nov., YIM 102600 draft genome.</title>
        <authorList>
            <person name="Li G."/>
            <person name="Jiang Y."/>
        </authorList>
    </citation>
    <scope>NUCLEOTIDE SEQUENCE [LARGE SCALE GENOMIC DNA]</scope>
    <source>
        <strain evidence="1 2">YIM 102600</strain>
    </source>
</reference>
<dbReference type="EMBL" id="RQVR01000005">
    <property type="protein sequence ID" value="RRJ92535.1"/>
    <property type="molecule type" value="Genomic_DNA"/>
</dbReference>
<dbReference type="PIRSF" id="PIRSF028451">
    <property type="entry name" value="UCP028451"/>
    <property type="match status" value="1"/>
</dbReference>